<dbReference type="GO" id="GO:0000976">
    <property type="term" value="F:transcription cis-regulatory region binding"/>
    <property type="evidence" value="ECO:0007669"/>
    <property type="project" value="TreeGrafter"/>
</dbReference>
<dbReference type="GO" id="GO:0003700">
    <property type="term" value="F:DNA-binding transcription factor activity"/>
    <property type="evidence" value="ECO:0007669"/>
    <property type="project" value="TreeGrafter"/>
</dbReference>
<dbReference type="InterPro" id="IPR028082">
    <property type="entry name" value="Peripla_BP_I"/>
</dbReference>
<evidence type="ECO:0000256" key="1">
    <source>
        <dbReference type="ARBA" id="ARBA00023015"/>
    </source>
</evidence>
<dbReference type="SMART" id="SM00354">
    <property type="entry name" value="HTH_LACI"/>
    <property type="match status" value="1"/>
</dbReference>
<evidence type="ECO:0000256" key="2">
    <source>
        <dbReference type="ARBA" id="ARBA00023125"/>
    </source>
</evidence>
<gene>
    <name evidence="5" type="ORF">H8S11_07290</name>
</gene>
<dbReference type="Pfam" id="PF00356">
    <property type="entry name" value="LacI"/>
    <property type="match status" value="1"/>
</dbReference>
<dbReference type="PRINTS" id="PR00036">
    <property type="entry name" value="HTHLACI"/>
</dbReference>
<keyword evidence="2 5" id="KW-0238">DNA-binding</keyword>
<dbReference type="Pfam" id="PF13377">
    <property type="entry name" value="Peripla_BP_3"/>
    <property type="match status" value="1"/>
</dbReference>
<dbReference type="AlphaFoldDB" id="A0A8J6JAG0"/>
<dbReference type="Proteomes" id="UP000628736">
    <property type="component" value="Unassembled WGS sequence"/>
</dbReference>
<evidence type="ECO:0000313" key="6">
    <source>
        <dbReference type="Proteomes" id="UP000628736"/>
    </source>
</evidence>
<dbReference type="RefSeq" id="WP_147570642.1">
    <property type="nucleotide sequence ID" value="NZ_JACOPO010000004.1"/>
</dbReference>
<dbReference type="Gene3D" id="1.10.260.40">
    <property type="entry name" value="lambda repressor-like DNA-binding domains"/>
    <property type="match status" value="1"/>
</dbReference>
<keyword evidence="1" id="KW-0805">Transcription regulation</keyword>
<dbReference type="InterPro" id="IPR010982">
    <property type="entry name" value="Lambda_DNA-bd_dom_sf"/>
</dbReference>
<dbReference type="PROSITE" id="PS50932">
    <property type="entry name" value="HTH_LACI_2"/>
    <property type="match status" value="1"/>
</dbReference>
<dbReference type="SUPFAM" id="SSF47413">
    <property type="entry name" value="lambda repressor-like DNA-binding domains"/>
    <property type="match status" value="1"/>
</dbReference>
<dbReference type="PANTHER" id="PTHR30146:SF109">
    <property type="entry name" value="HTH-TYPE TRANSCRIPTIONAL REGULATOR GALS"/>
    <property type="match status" value="1"/>
</dbReference>
<reference evidence="5" key="1">
    <citation type="submission" date="2020-08" db="EMBL/GenBank/DDBJ databases">
        <title>Genome public.</title>
        <authorList>
            <person name="Liu C."/>
            <person name="Sun Q."/>
        </authorList>
    </citation>
    <scope>NUCLEOTIDE SEQUENCE</scope>
    <source>
        <strain evidence="5">NSJ-23</strain>
    </source>
</reference>
<protein>
    <submittedName>
        <fullName evidence="5">LacI family DNA-binding transcriptional regulator</fullName>
    </submittedName>
</protein>
<sequence>MSIREIARRAGVSPSTVSRIVNSKNVSAASPQTQERIWAAVRELGYVPNQHARQLKRPELDQKPQNQNLDCVYARTIGPYLDPFFTVLMRAAEITAFDAGYNLRYHYSVADIQDGKAPFTDTNSDSAVVLGRIEPRSLSLLKKWYKNIVNIGQNSAPDGIFDQVICSGYQAVRTCVEYLRSLGHKKICYMGETDNEQRFQSYLDAMADLELGDLTPYVARCLFNPTDGYEATNRLLDSGVEFTAILCANDMNAVGAMKSLREHRLKVPQDVSIIGINDMETVCYLDPMLTTIHVPLEEMGHLGVKLLIDRIEGGHTSSIKVDVPFTLIQRESCGPAKKRY</sequence>
<accession>A0A8J6JAG0</accession>
<dbReference type="PROSITE" id="PS00356">
    <property type="entry name" value="HTH_LACI_1"/>
    <property type="match status" value="1"/>
</dbReference>
<proteinExistence type="predicted"/>
<evidence type="ECO:0000313" key="5">
    <source>
        <dbReference type="EMBL" id="MBC5722613.1"/>
    </source>
</evidence>
<dbReference type="SUPFAM" id="SSF53822">
    <property type="entry name" value="Periplasmic binding protein-like I"/>
    <property type="match status" value="1"/>
</dbReference>
<evidence type="ECO:0000259" key="4">
    <source>
        <dbReference type="PROSITE" id="PS50932"/>
    </source>
</evidence>
<dbReference type="CDD" id="cd01392">
    <property type="entry name" value="HTH_LacI"/>
    <property type="match status" value="1"/>
</dbReference>
<dbReference type="Gene3D" id="3.40.50.2300">
    <property type="match status" value="2"/>
</dbReference>
<feature type="domain" description="HTH lacI-type" evidence="4">
    <location>
        <begin position="1"/>
        <end position="57"/>
    </location>
</feature>
<name>A0A8J6JAG0_9FIRM</name>
<dbReference type="PANTHER" id="PTHR30146">
    <property type="entry name" value="LACI-RELATED TRANSCRIPTIONAL REPRESSOR"/>
    <property type="match status" value="1"/>
</dbReference>
<dbReference type="CDD" id="cd01544">
    <property type="entry name" value="PBP1_GalR"/>
    <property type="match status" value="1"/>
</dbReference>
<organism evidence="5 6">
    <name type="scientific">Flintibacter hominis</name>
    <dbReference type="NCBI Taxonomy" id="2763048"/>
    <lineage>
        <taxon>Bacteria</taxon>
        <taxon>Bacillati</taxon>
        <taxon>Bacillota</taxon>
        <taxon>Clostridia</taxon>
        <taxon>Eubacteriales</taxon>
        <taxon>Flintibacter</taxon>
    </lineage>
</organism>
<keyword evidence="3" id="KW-0804">Transcription</keyword>
<comment type="caution">
    <text evidence="5">The sequence shown here is derived from an EMBL/GenBank/DDBJ whole genome shotgun (WGS) entry which is preliminary data.</text>
</comment>
<keyword evidence="6" id="KW-1185">Reference proteome</keyword>
<dbReference type="EMBL" id="JACOPO010000004">
    <property type="protein sequence ID" value="MBC5722613.1"/>
    <property type="molecule type" value="Genomic_DNA"/>
</dbReference>
<dbReference type="InterPro" id="IPR046335">
    <property type="entry name" value="LacI/GalR-like_sensor"/>
</dbReference>
<dbReference type="InterPro" id="IPR000843">
    <property type="entry name" value="HTH_LacI"/>
</dbReference>
<evidence type="ECO:0000256" key="3">
    <source>
        <dbReference type="ARBA" id="ARBA00023163"/>
    </source>
</evidence>